<protein>
    <submittedName>
        <fullName evidence="3">Transcriptional regulator</fullName>
    </submittedName>
</protein>
<dbReference type="InterPro" id="IPR001005">
    <property type="entry name" value="SANT/Myb"/>
</dbReference>
<feature type="domain" description="HTH myb-type" evidence="2">
    <location>
        <begin position="2"/>
        <end position="62"/>
    </location>
</feature>
<gene>
    <name evidence="3" type="ORF">PB01_05755</name>
</gene>
<dbReference type="KEGG" id="psyo:PB01_05755"/>
<keyword evidence="4" id="KW-1185">Reference proteome</keyword>
<evidence type="ECO:0000259" key="2">
    <source>
        <dbReference type="PROSITE" id="PS51294"/>
    </source>
</evidence>
<dbReference type="RefSeq" id="WP_151699308.1">
    <property type="nucleotide sequence ID" value="NZ_CP031223.1"/>
</dbReference>
<dbReference type="Gene3D" id="1.10.10.60">
    <property type="entry name" value="Homeodomain-like"/>
    <property type="match status" value="1"/>
</dbReference>
<dbReference type="OrthoDB" id="2845592at2"/>
<accession>A0A5J6SKA1</accession>
<dbReference type="PANTHER" id="PTHR41302">
    <property type="entry name" value="PRESPORE-SPECIFIC TRANSCRIPTIONAL REGULATOR RSFA-RELATED"/>
    <property type="match status" value="1"/>
</dbReference>
<evidence type="ECO:0000313" key="3">
    <source>
        <dbReference type="EMBL" id="QFF98365.1"/>
    </source>
</evidence>
<dbReference type="CDD" id="cd00167">
    <property type="entry name" value="SANT"/>
    <property type="match status" value="1"/>
</dbReference>
<sequence>MNVKIRKDSWSVEEDNLLKELVLKKIEQGHTQISGFEEASILLGRSKQACAFRWNKNLRPIVLQRKTSVKPTVAKEVPDSSTLQNHLQLAMESYDEMRQSYDEIANAYNLLKRDYEQLVNWVKQGITHIE</sequence>
<dbReference type="InterPro" id="IPR014243">
    <property type="entry name" value="RsfA-like"/>
</dbReference>
<dbReference type="InterPro" id="IPR017930">
    <property type="entry name" value="Myb_dom"/>
</dbReference>
<dbReference type="PANTHER" id="PTHR41302:SF2">
    <property type="entry name" value="PRESPORE SPECIFIC TRANSCRIPTIONAL ACTIVATOR RSFA"/>
    <property type="match status" value="1"/>
</dbReference>
<name>A0A5J6SKA1_9BACI</name>
<organism evidence="3 4">
    <name type="scientific">Psychrobacillus glaciei</name>
    <dbReference type="NCBI Taxonomy" id="2283160"/>
    <lineage>
        <taxon>Bacteria</taxon>
        <taxon>Bacillati</taxon>
        <taxon>Bacillota</taxon>
        <taxon>Bacilli</taxon>
        <taxon>Bacillales</taxon>
        <taxon>Bacillaceae</taxon>
        <taxon>Psychrobacillus</taxon>
    </lineage>
</organism>
<dbReference type="Proteomes" id="UP000325517">
    <property type="component" value="Chromosome"/>
</dbReference>
<feature type="domain" description="Myb-like" evidence="1">
    <location>
        <begin position="2"/>
        <end position="58"/>
    </location>
</feature>
<dbReference type="EMBL" id="CP031223">
    <property type="protein sequence ID" value="QFF98365.1"/>
    <property type="molecule type" value="Genomic_DNA"/>
</dbReference>
<dbReference type="InterPro" id="IPR009057">
    <property type="entry name" value="Homeodomain-like_sf"/>
</dbReference>
<dbReference type="SUPFAM" id="SSF46689">
    <property type="entry name" value="Homeodomain-like"/>
    <property type="match status" value="1"/>
</dbReference>
<evidence type="ECO:0000313" key="4">
    <source>
        <dbReference type="Proteomes" id="UP000325517"/>
    </source>
</evidence>
<proteinExistence type="predicted"/>
<dbReference type="Pfam" id="PF13921">
    <property type="entry name" value="Myb_DNA-bind_6"/>
    <property type="match status" value="1"/>
</dbReference>
<reference evidence="3 4" key="1">
    <citation type="submission" date="2018-07" db="EMBL/GenBank/DDBJ databases">
        <title>Complete genome sequence of Psychrobacillus sp. PB01, isolated from iceberg, and comparative genome analysis of Psychrobacillus strains.</title>
        <authorList>
            <person name="Lee P.C."/>
        </authorList>
    </citation>
    <scope>NUCLEOTIDE SEQUENCE [LARGE SCALE GENOMIC DNA]</scope>
    <source>
        <strain evidence="3 4">PB01</strain>
    </source>
</reference>
<evidence type="ECO:0000259" key="1">
    <source>
        <dbReference type="PROSITE" id="PS50090"/>
    </source>
</evidence>
<dbReference type="AlphaFoldDB" id="A0A5J6SKA1"/>
<dbReference type="PROSITE" id="PS51294">
    <property type="entry name" value="HTH_MYB"/>
    <property type="match status" value="1"/>
</dbReference>
<dbReference type="PROSITE" id="PS50090">
    <property type="entry name" value="MYB_LIKE"/>
    <property type="match status" value="1"/>
</dbReference>